<dbReference type="Proteomes" id="UP000315303">
    <property type="component" value="Unassembled WGS sequence"/>
</dbReference>
<evidence type="ECO:0000256" key="3">
    <source>
        <dbReference type="ARBA" id="ARBA00022692"/>
    </source>
</evidence>
<dbReference type="GO" id="GO:0015562">
    <property type="term" value="F:efflux transmembrane transporter activity"/>
    <property type="evidence" value="ECO:0007669"/>
    <property type="project" value="InterPro"/>
</dbReference>
<dbReference type="AlphaFoldDB" id="A0A502L8W4"/>
<comment type="caution">
    <text evidence="6">The sequence shown here is derived from an EMBL/GenBank/DDBJ whole genome shotgun (WGS) entry which is preliminary data.</text>
</comment>
<dbReference type="InterPro" id="IPR051906">
    <property type="entry name" value="TolC-like"/>
</dbReference>
<dbReference type="Gene3D" id="1.20.1600.10">
    <property type="entry name" value="Outer membrane efflux proteins (OEP)"/>
    <property type="match status" value="1"/>
</dbReference>
<comment type="subcellular location">
    <subcellularLocation>
        <location evidence="1">Cell outer membrane</location>
    </subcellularLocation>
</comment>
<keyword evidence="3" id="KW-0812">Transmembrane</keyword>
<protein>
    <submittedName>
        <fullName evidence="6">Transporter</fullName>
    </submittedName>
</protein>
<gene>
    <name evidence="6" type="ORF">EPA86_01760</name>
</gene>
<evidence type="ECO:0000313" key="7">
    <source>
        <dbReference type="Proteomes" id="UP000315303"/>
    </source>
</evidence>
<proteinExistence type="predicted"/>
<evidence type="ECO:0000256" key="2">
    <source>
        <dbReference type="ARBA" id="ARBA00022452"/>
    </source>
</evidence>
<keyword evidence="5" id="KW-0998">Cell outer membrane</keyword>
<keyword evidence="7" id="KW-1185">Reference proteome</keyword>
<dbReference type="PANTHER" id="PTHR30026">
    <property type="entry name" value="OUTER MEMBRANE PROTEIN TOLC"/>
    <property type="match status" value="1"/>
</dbReference>
<dbReference type="GO" id="GO:1990281">
    <property type="term" value="C:efflux pump complex"/>
    <property type="evidence" value="ECO:0007669"/>
    <property type="project" value="TreeGrafter"/>
</dbReference>
<dbReference type="SUPFAM" id="SSF56954">
    <property type="entry name" value="Outer membrane efflux proteins (OEP)"/>
    <property type="match status" value="1"/>
</dbReference>
<evidence type="ECO:0000256" key="4">
    <source>
        <dbReference type="ARBA" id="ARBA00023136"/>
    </source>
</evidence>
<sequence length="466" mass="52631">MKKLASPLLVLFSVFVGQEQVFAKATAEPLTLKKSIQLAWQNDPWLNGNKHSQKALELKSDAEGTLDDPKISMAIANLPTNGFDFQQEAMTQFKLGISQTFERGNSLSIKQKQLRFEAEQYPLMRADRKAKVAVKVGQLWLDLFRVNQSIALIEQNRSLFEQLGQVAEASYGSGVGRTRQQDIVRAQLELTRLEDKLYQLSEQQGSIQGRLAPWLFDVQLEQKSMADSALKPSVMISNLLPNIDLLASEPMQASRQENHHVLVGYFAHHPAVKAMDKKVDMSEASTELAKQKYQPQWGVNASYGYRDDDPFGQSRADLFSVGVTFDLPLFTENKQDKSVMSSYSQTQAVKTEKQLLLREMLTGFFSAKERLLRLNKRLDLYKDKLLPQIHDQVQASLTAYTNEAGDFAEVVRARIAVLTAQLEQLSIDVTKQKLILEINYFFVGTLTNENSQQSNQKLAQGVSYEQ</sequence>
<dbReference type="GO" id="GO:0009279">
    <property type="term" value="C:cell outer membrane"/>
    <property type="evidence" value="ECO:0007669"/>
    <property type="project" value="UniProtKB-SubCell"/>
</dbReference>
<name>A0A502L8W4_9GAMM</name>
<dbReference type="PANTHER" id="PTHR30026:SF20">
    <property type="entry name" value="OUTER MEMBRANE PROTEIN TOLC"/>
    <property type="match status" value="1"/>
</dbReference>
<reference evidence="6 7" key="1">
    <citation type="submission" date="2019-01" db="EMBL/GenBank/DDBJ databases">
        <title>Litorilituus lipolytica sp. nov., isolated from intertidal sand of the Yellow Sea in China.</title>
        <authorList>
            <person name="Liu A."/>
        </authorList>
    </citation>
    <scope>NUCLEOTIDE SEQUENCE [LARGE SCALE GENOMIC DNA]</scope>
    <source>
        <strain evidence="6 7">RZ04</strain>
    </source>
</reference>
<keyword evidence="4" id="KW-0472">Membrane</keyword>
<dbReference type="EMBL" id="SAWY01000003">
    <property type="protein sequence ID" value="TPH18513.1"/>
    <property type="molecule type" value="Genomic_DNA"/>
</dbReference>
<keyword evidence="2" id="KW-1134">Transmembrane beta strand</keyword>
<accession>A0A502L8W4</accession>
<evidence type="ECO:0000256" key="5">
    <source>
        <dbReference type="ARBA" id="ARBA00023237"/>
    </source>
</evidence>
<dbReference type="GO" id="GO:0015288">
    <property type="term" value="F:porin activity"/>
    <property type="evidence" value="ECO:0007669"/>
    <property type="project" value="TreeGrafter"/>
</dbReference>
<dbReference type="OrthoDB" id="5607838at2"/>
<dbReference type="RefSeq" id="WP_140601279.1">
    <property type="nucleotide sequence ID" value="NZ_SAWY01000003.1"/>
</dbReference>
<evidence type="ECO:0000313" key="6">
    <source>
        <dbReference type="EMBL" id="TPH18513.1"/>
    </source>
</evidence>
<organism evidence="6 7">
    <name type="scientific">Litorilituus lipolyticus</name>
    <dbReference type="NCBI Taxonomy" id="2491017"/>
    <lineage>
        <taxon>Bacteria</taxon>
        <taxon>Pseudomonadati</taxon>
        <taxon>Pseudomonadota</taxon>
        <taxon>Gammaproteobacteria</taxon>
        <taxon>Alteromonadales</taxon>
        <taxon>Colwelliaceae</taxon>
        <taxon>Litorilituus</taxon>
    </lineage>
</organism>
<evidence type="ECO:0000256" key="1">
    <source>
        <dbReference type="ARBA" id="ARBA00004442"/>
    </source>
</evidence>